<evidence type="ECO:0000256" key="6">
    <source>
        <dbReference type="ARBA" id="ARBA00023002"/>
    </source>
</evidence>
<keyword evidence="7" id="KW-0408">Iron</keyword>
<dbReference type="GO" id="GO:0005634">
    <property type="term" value="C:nucleus"/>
    <property type="evidence" value="ECO:0007669"/>
    <property type="project" value="UniProtKB-SubCell"/>
</dbReference>
<dbReference type="Pfam" id="PF02373">
    <property type="entry name" value="JmjC"/>
    <property type="match status" value="1"/>
</dbReference>
<dbReference type="SMART" id="SM00558">
    <property type="entry name" value="JmjC"/>
    <property type="match status" value="1"/>
</dbReference>
<evidence type="ECO:0000256" key="3">
    <source>
        <dbReference type="ARBA" id="ARBA00022723"/>
    </source>
</evidence>
<evidence type="ECO:0000256" key="11">
    <source>
        <dbReference type="ARBA" id="ARBA00038068"/>
    </source>
</evidence>
<keyword evidence="6" id="KW-0560">Oxidoreductase</keyword>
<dbReference type="GO" id="GO:0005737">
    <property type="term" value="C:cytoplasm"/>
    <property type="evidence" value="ECO:0007669"/>
    <property type="project" value="TreeGrafter"/>
</dbReference>
<evidence type="ECO:0000256" key="5">
    <source>
        <dbReference type="ARBA" id="ARBA00022964"/>
    </source>
</evidence>
<dbReference type="PANTHER" id="PTHR12480">
    <property type="entry name" value="ARGININE DEMETHYLASE AND LYSYL-HYDROXYLASE JMJD"/>
    <property type="match status" value="1"/>
</dbReference>
<evidence type="ECO:0000313" key="14">
    <source>
        <dbReference type="Proteomes" id="UP000492821"/>
    </source>
</evidence>
<dbReference type="GO" id="GO:0033749">
    <property type="term" value="F:histone H4R3 demethylase activity"/>
    <property type="evidence" value="ECO:0007669"/>
    <property type="project" value="TreeGrafter"/>
</dbReference>
<dbReference type="WBParaSite" id="Pan_g14436.t1">
    <property type="protein sequence ID" value="Pan_g14436.t1"/>
    <property type="gene ID" value="Pan_g14436"/>
</dbReference>
<protein>
    <submittedName>
        <fullName evidence="15">JmjC domain-containing protein</fullName>
    </submittedName>
</protein>
<feature type="domain" description="JmjC" evidence="13">
    <location>
        <begin position="144"/>
        <end position="306"/>
    </location>
</feature>
<evidence type="ECO:0000256" key="9">
    <source>
        <dbReference type="ARBA" id="ARBA00023163"/>
    </source>
</evidence>
<evidence type="ECO:0000256" key="1">
    <source>
        <dbReference type="ARBA" id="ARBA00001954"/>
    </source>
</evidence>
<comment type="similarity">
    <text evidence="11">Belongs to the JMJD6 family.</text>
</comment>
<sequence length="383" mass="44410">MPGYASASELAYQEAVKKAKKELRPRSKPEDWNANDYYHTFPPVAGEDNILRMTKPTQEEFDNAVRAKNIPCLMLGIIDDWPARQEWTIERLTKRFPDQKFKVGDKDGGGSIRMKLKYFTRYMYKNMDDSPMNVFDAGFGNRSKVRRLLCDVKPLPYFIPDFYKVSERKKIPPHRWFIIGPRRSGTNIHVDPLGSSAWNALLEGVKLWCLFPPNTPRHILKPKLGITNNPDAAITWFTQVYPLLRKRPYCDIYTPTVCLQRAGEVMYVPSGWWHVVLNTEDTVAITENFIDKFNFEKCIEKCIKSRPSFLRQWINRMYMSYPDFMAKFNGKYDFLREKNGDNTSDSDTSDSDSSDSDSSDSSLEYIPPRKKPMTFFGVLDATS</sequence>
<reference evidence="15" key="2">
    <citation type="submission" date="2020-10" db="UniProtKB">
        <authorList>
            <consortium name="WormBaseParasite"/>
        </authorList>
    </citation>
    <scope>IDENTIFICATION</scope>
</reference>
<evidence type="ECO:0000256" key="4">
    <source>
        <dbReference type="ARBA" id="ARBA00022853"/>
    </source>
</evidence>
<organism evidence="14 15">
    <name type="scientific">Panagrellus redivivus</name>
    <name type="common">Microworm</name>
    <dbReference type="NCBI Taxonomy" id="6233"/>
    <lineage>
        <taxon>Eukaryota</taxon>
        <taxon>Metazoa</taxon>
        <taxon>Ecdysozoa</taxon>
        <taxon>Nematoda</taxon>
        <taxon>Chromadorea</taxon>
        <taxon>Rhabditida</taxon>
        <taxon>Tylenchina</taxon>
        <taxon>Panagrolaimomorpha</taxon>
        <taxon>Panagrolaimoidea</taxon>
        <taxon>Panagrolaimidae</taxon>
        <taxon>Panagrellus</taxon>
    </lineage>
</organism>
<dbReference type="InterPro" id="IPR050910">
    <property type="entry name" value="JMJD6_ArgDemeth/LysHydrox"/>
</dbReference>
<dbReference type="InterPro" id="IPR003347">
    <property type="entry name" value="JmjC_dom"/>
</dbReference>
<keyword evidence="10" id="KW-0539">Nucleus</keyword>
<dbReference type="GO" id="GO:0046872">
    <property type="term" value="F:metal ion binding"/>
    <property type="evidence" value="ECO:0007669"/>
    <property type="project" value="UniProtKB-KW"/>
</dbReference>
<dbReference type="Gene3D" id="2.60.120.650">
    <property type="entry name" value="Cupin"/>
    <property type="match status" value="1"/>
</dbReference>
<name>A0A7E4UYR7_PANRE</name>
<keyword evidence="9" id="KW-0804">Transcription</keyword>
<evidence type="ECO:0000313" key="15">
    <source>
        <dbReference type="WBParaSite" id="Pan_g14436.t1"/>
    </source>
</evidence>
<keyword evidence="14" id="KW-1185">Reference proteome</keyword>
<reference evidence="14" key="1">
    <citation type="journal article" date="2013" name="Genetics">
        <title>The draft genome and transcriptome of Panagrellus redivivus are shaped by the harsh demands of a free-living lifestyle.</title>
        <authorList>
            <person name="Srinivasan J."/>
            <person name="Dillman A.R."/>
            <person name="Macchietto M.G."/>
            <person name="Heikkinen L."/>
            <person name="Lakso M."/>
            <person name="Fracchia K.M."/>
            <person name="Antoshechkin I."/>
            <person name="Mortazavi A."/>
            <person name="Wong G."/>
            <person name="Sternberg P.W."/>
        </authorList>
    </citation>
    <scope>NUCLEOTIDE SEQUENCE [LARGE SCALE GENOMIC DNA]</scope>
    <source>
        <strain evidence="14">MT8872</strain>
    </source>
</reference>
<comment type="cofactor">
    <cofactor evidence="1">
        <name>Fe(2+)</name>
        <dbReference type="ChEBI" id="CHEBI:29033"/>
    </cofactor>
</comment>
<evidence type="ECO:0000256" key="8">
    <source>
        <dbReference type="ARBA" id="ARBA00023015"/>
    </source>
</evidence>
<evidence type="ECO:0000256" key="12">
    <source>
        <dbReference type="SAM" id="MobiDB-lite"/>
    </source>
</evidence>
<feature type="region of interest" description="Disordered" evidence="12">
    <location>
        <begin position="339"/>
        <end position="368"/>
    </location>
</feature>
<proteinExistence type="inferred from homology"/>
<feature type="compositionally biased region" description="Acidic residues" evidence="12">
    <location>
        <begin position="347"/>
        <end position="358"/>
    </location>
</feature>
<evidence type="ECO:0000256" key="10">
    <source>
        <dbReference type="ARBA" id="ARBA00023242"/>
    </source>
</evidence>
<dbReference type="AlphaFoldDB" id="A0A7E4UYR7"/>
<keyword evidence="5" id="KW-0223">Dioxygenase</keyword>
<dbReference type="PROSITE" id="PS51184">
    <property type="entry name" value="JMJC"/>
    <property type="match status" value="1"/>
</dbReference>
<dbReference type="GO" id="GO:0106140">
    <property type="term" value="F:P-TEFb complex binding"/>
    <property type="evidence" value="ECO:0007669"/>
    <property type="project" value="TreeGrafter"/>
</dbReference>
<dbReference type="Proteomes" id="UP000492821">
    <property type="component" value="Unassembled WGS sequence"/>
</dbReference>
<dbReference type="SUPFAM" id="SSF51197">
    <property type="entry name" value="Clavaminate synthase-like"/>
    <property type="match status" value="1"/>
</dbReference>
<evidence type="ECO:0000256" key="2">
    <source>
        <dbReference type="ARBA" id="ARBA00004123"/>
    </source>
</evidence>
<keyword evidence="3" id="KW-0479">Metal-binding</keyword>
<keyword evidence="8" id="KW-0805">Transcription regulation</keyword>
<comment type="subcellular location">
    <subcellularLocation>
        <location evidence="2">Nucleus</location>
    </subcellularLocation>
</comment>
<evidence type="ECO:0000259" key="13">
    <source>
        <dbReference type="PROSITE" id="PS51184"/>
    </source>
</evidence>
<evidence type="ECO:0000256" key="7">
    <source>
        <dbReference type="ARBA" id="ARBA00023004"/>
    </source>
</evidence>
<keyword evidence="4" id="KW-0156">Chromatin regulator</keyword>
<dbReference type="PANTHER" id="PTHR12480:SF32">
    <property type="entry name" value="BIFUNCTIONAL ARGININE DEMETHYLASE AND LYSYL-HYDROXYLASE JMJD6"/>
    <property type="match status" value="1"/>
</dbReference>
<accession>A0A7E4UYR7</accession>